<dbReference type="STRING" id="270351.Maq22A_c23585"/>
<sequence length="258" mass="28285">MLSSLLSSLGSSLPAALTEARAADKREPIKLDADDILARLTRASEDYGYCPFSVGDVIVQRPDAPMRALGEPCVVLEVLDEPVPVRTVNSLDDLGSNMFGRVLDIRVATFRDGVLQTFLMESFDFEAWEPEHETAWREKLAKDLAKPEPAKPLSLAEMVAELRDRQAGRERKPEWKKGELVEIVSVGDGQHPPMEAEGVKIGLVQEVDPSNGTTKLLYHSGETGKIGGGWFRNDNLRRYGPRPAEAAALIGPVVEPTV</sequence>
<protein>
    <submittedName>
        <fullName evidence="1">Uncharacterized protein</fullName>
    </submittedName>
</protein>
<name>A0A0C6F4M1_9HYPH</name>
<dbReference type="AlphaFoldDB" id="A0A0C6F4M1"/>
<dbReference type="KEGG" id="maqu:Maq22A_c23585"/>
<dbReference type="RefSeq" id="WP_060848564.1">
    <property type="nucleotide sequence ID" value="NZ_AP014704.1"/>
</dbReference>
<reference evidence="1 2" key="1">
    <citation type="journal article" date="2015" name="Genome Announc.">
        <title>Complete Genome Sequence of Methylobacterium aquaticum Strain 22A, Isolated from Racomitrium japonicum Moss.</title>
        <authorList>
            <person name="Tani A."/>
            <person name="Ogura Y."/>
            <person name="Hayashi T."/>
            <person name="Kimbara K."/>
        </authorList>
    </citation>
    <scope>NUCLEOTIDE SEQUENCE [LARGE SCALE GENOMIC DNA]</scope>
    <source>
        <strain evidence="1 2">MA-22A</strain>
    </source>
</reference>
<dbReference type="PATRIC" id="fig|270351.10.peg.4536"/>
<organism evidence="1 2">
    <name type="scientific">Methylobacterium aquaticum</name>
    <dbReference type="NCBI Taxonomy" id="270351"/>
    <lineage>
        <taxon>Bacteria</taxon>
        <taxon>Pseudomonadati</taxon>
        <taxon>Pseudomonadota</taxon>
        <taxon>Alphaproteobacteria</taxon>
        <taxon>Hyphomicrobiales</taxon>
        <taxon>Methylobacteriaceae</taxon>
        <taxon>Methylobacterium</taxon>
    </lineage>
</organism>
<evidence type="ECO:0000313" key="1">
    <source>
        <dbReference type="EMBL" id="BAQ47666.1"/>
    </source>
</evidence>
<dbReference type="Proteomes" id="UP000061432">
    <property type="component" value="Chromosome"/>
</dbReference>
<gene>
    <name evidence="1" type="ORF">Maq22A_c23585</name>
</gene>
<accession>A0A0C6F4M1</accession>
<reference evidence="2" key="2">
    <citation type="submission" date="2015-01" db="EMBL/GenBank/DDBJ databases">
        <title>Complete genome sequence of Methylobacterium aquaticum strain 22A.</title>
        <authorList>
            <person name="Tani A."/>
            <person name="Ogura Y."/>
            <person name="Hayashi T."/>
        </authorList>
    </citation>
    <scope>NUCLEOTIDE SEQUENCE [LARGE SCALE GENOMIC DNA]</scope>
    <source>
        <strain evidence="2">MA-22A</strain>
    </source>
</reference>
<evidence type="ECO:0000313" key="2">
    <source>
        <dbReference type="Proteomes" id="UP000061432"/>
    </source>
</evidence>
<proteinExistence type="predicted"/>
<dbReference type="EMBL" id="AP014704">
    <property type="protein sequence ID" value="BAQ47666.1"/>
    <property type="molecule type" value="Genomic_DNA"/>
</dbReference>